<evidence type="ECO:0000313" key="2">
    <source>
        <dbReference type="EMBL" id="ALG96798.1"/>
    </source>
</evidence>
<dbReference type="KEGG" id="vg:26637888"/>
<dbReference type="EMBL" id="KP282673">
    <property type="protein sequence ID" value="ALG96798.1"/>
    <property type="molecule type" value="Genomic_DNA"/>
</dbReference>
<feature type="compositionally biased region" description="Acidic residues" evidence="1">
    <location>
        <begin position="162"/>
        <end position="195"/>
    </location>
</feature>
<evidence type="ECO:0000256" key="1">
    <source>
        <dbReference type="SAM" id="MobiDB-lite"/>
    </source>
</evidence>
<dbReference type="Proteomes" id="UP000202536">
    <property type="component" value="Segment"/>
</dbReference>
<accession>A0A0N9NXX0</accession>
<dbReference type="GeneID" id="26637888"/>
<evidence type="ECO:0000313" key="3">
    <source>
        <dbReference type="Proteomes" id="UP000202536"/>
    </source>
</evidence>
<dbReference type="OrthoDB" id="36028at10239"/>
<keyword evidence="3" id="KW-1185">Reference proteome</keyword>
<feature type="region of interest" description="Disordered" evidence="1">
    <location>
        <begin position="138"/>
        <end position="195"/>
    </location>
</feature>
<proteinExistence type="predicted"/>
<name>A0A0N9NXX0_9VIRU</name>
<feature type="compositionally biased region" description="Low complexity" evidence="1">
    <location>
        <begin position="139"/>
        <end position="154"/>
    </location>
</feature>
<reference evidence="2 3" key="1">
    <citation type="journal article" date="2015" name="Environ. Microbiol.">
        <title>Novel viral genomes identified from six metagenomes reveal wide distribution of archaeal viruses and high viral diversity in terrestrial hot springs.</title>
        <authorList>
            <person name="Gudbergsdottir S.R."/>
            <person name="Menzel P."/>
            <person name="Krogh A."/>
            <person name="Young M."/>
            <person name="Peng X."/>
        </authorList>
    </citation>
    <scope>NUCLEOTIDE SEQUENCE [LARGE SCALE GENOMIC DNA]</scope>
    <source>
        <strain evidence="2 3">ABV2</strain>
    </source>
</reference>
<organism evidence="2 3">
    <name type="scientific">Acidianus bottle-shaped virus 2 strain ABV2</name>
    <dbReference type="NCBI Taxonomy" id="1732173"/>
    <lineage>
        <taxon>Viruses</taxon>
        <taxon>Viruses incertae sedis</taxon>
        <taxon>Ampullaviridae</taxon>
        <taxon>Bottigliavirus</taxon>
        <taxon>Bottigliavirus puteoliense</taxon>
        <taxon>Bottigliavirus ABV2</taxon>
    </lineage>
</organism>
<sequence length="195" mass="22873">MDKTLINHLEVSTSNLNSVSYSVFSTIRSLIESGRTLNGEELTLLLKSFKSQFTVTLDDLQYVYHECEVSDPIYPYLNYYDDVLNSAYSSLDELIYLIEKEFDYNYPSLEMLIKSTLSSIQDVIYFVHEWFAKLRDNNELTNTPEEPNDNNNENNNEKESNDENDQENTEDESTNNEDNDYPKDEPDEDFYPQEK</sequence>
<dbReference type="RefSeq" id="YP_009211320.1">
    <property type="nucleotide sequence ID" value="NC_028938.1"/>
</dbReference>
<protein>
    <submittedName>
        <fullName evidence="2">Uncharacterized protein</fullName>
    </submittedName>
</protein>